<feature type="chain" id="PRO_5015456624" evidence="1">
    <location>
        <begin position="24"/>
        <end position="231"/>
    </location>
</feature>
<feature type="signal peptide" evidence="1">
    <location>
        <begin position="1"/>
        <end position="23"/>
    </location>
</feature>
<dbReference type="EMBL" id="PZKC01000008">
    <property type="protein sequence ID" value="PTD96143.1"/>
    <property type="molecule type" value="Genomic_DNA"/>
</dbReference>
<proteinExistence type="predicted"/>
<evidence type="ECO:0000313" key="3">
    <source>
        <dbReference type="EMBL" id="PTD96143.1"/>
    </source>
</evidence>
<evidence type="ECO:0000313" key="4">
    <source>
        <dbReference type="Proteomes" id="UP000241193"/>
    </source>
</evidence>
<reference evidence="3 4" key="2">
    <citation type="submission" date="2018-04" db="EMBL/GenBank/DDBJ databases">
        <title>Thauera lacus sp. nov., isolated from an saline lake in Inner Mongolia, China.</title>
        <authorList>
            <person name="Liang Q.-Y."/>
        </authorList>
    </citation>
    <scope>NUCLEOTIDE SEQUENCE [LARGE SCALE GENOMIC DNA]</scope>
    <source>
        <strain evidence="3 4">D20</strain>
    </source>
</reference>
<protein>
    <submittedName>
        <fullName evidence="3">PEP-CTERM sorting domain-containing protein</fullName>
    </submittedName>
</protein>
<keyword evidence="1" id="KW-0732">Signal</keyword>
<comment type="caution">
    <text evidence="3">The sequence shown here is derived from an EMBL/GenBank/DDBJ whole genome shotgun (WGS) entry which is preliminary data.</text>
</comment>
<sequence>MNLKALRKFAAAGLLAVTGASWATIDLPEHTEPAWQDIASITWSTDGGSSWGNSTLLVGQSVEFKFTMHKTYDGRHYADFIKAWIDLDGNGEFADSETLLFGHNIVHSGAVANDGWGSVVNQSFDFISGPITLSSAMLGDHFLLARVTCSESLLTTAGITGDWSRQWLPAYVDDDNAWYNENFSPTAYYWQGQAQLVKLTVNNQVPEPGTLALFAAAMVGMGLGRKRALRV</sequence>
<reference evidence="3 4" key="1">
    <citation type="submission" date="2018-03" db="EMBL/GenBank/DDBJ databases">
        <authorList>
            <person name="Keele B.F."/>
        </authorList>
    </citation>
    <scope>NUCLEOTIDE SEQUENCE [LARGE SCALE GENOMIC DNA]</scope>
    <source>
        <strain evidence="3 4">D20</strain>
    </source>
</reference>
<dbReference type="AlphaFoldDB" id="A0A2T4IEF2"/>
<keyword evidence="4" id="KW-1185">Reference proteome</keyword>
<evidence type="ECO:0000256" key="1">
    <source>
        <dbReference type="SAM" id="SignalP"/>
    </source>
</evidence>
<feature type="domain" description="Ice-binding protein C-terminal" evidence="2">
    <location>
        <begin position="204"/>
        <end position="226"/>
    </location>
</feature>
<name>A0A2T4IEF2_9RHOO</name>
<dbReference type="InterPro" id="IPR013424">
    <property type="entry name" value="Ice-binding_C"/>
</dbReference>
<gene>
    <name evidence="3" type="ORF">C8261_11245</name>
</gene>
<organism evidence="3 4">
    <name type="scientific">Pseudothauera lacus</name>
    <dbReference type="NCBI Taxonomy" id="2136175"/>
    <lineage>
        <taxon>Bacteria</taxon>
        <taxon>Pseudomonadati</taxon>
        <taxon>Pseudomonadota</taxon>
        <taxon>Betaproteobacteria</taxon>
        <taxon>Rhodocyclales</taxon>
        <taxon>Zoogloeaceae</taxon>
        <taxon>Pseudothauera</taxon>
    </lineage>
</organism>
<accession>A0A2T4IEF2</accession>
<dbReference type="OrthoDB" id="9792152at2"/>
<evidence type="ECO:0000259" key="2">
    <source>
        <dbReference type="Pfam" id="PF07589"/>
    </source>
</evidence>
<dbReference type="Proteomes" id="UP000241193">
    <property type="component" value="Unassembled WGS sequence"/>
</dbReference>
<dbReference type="RefSeq" id="WP_107493803.1">
    <property type="nucleotide sequence ID" value="NZ_PZKC01000008.1"/>
</dbReference>
<dbReference type="NCBIfam" id="TIGR02595">
    <property type="entry name" value="PEP_CTERM"/>
    <property type="match status" value="1"/>
</dbReference>
<dbReference type="Pfam" id="PF07589">
    <property type="entry name" value="PEP-CTERM"/>
    <property type="match status" value="1"/>
</dbReference>